<protein>
    <recommendedName>
        <fullName evidence="2">Phospholipid scramblase</fullName>
    </recommendedName>
</protein>
<keyword evidence="2" id="KW-0564">Palmitate</keyword>
<keyword evidence="2" id="KW-0449">Lipoprotein</keyword>
<keyword evidence="3" id="KW-1185">Reference proteome</keyword>
<evidence type="ECO:0000313" key="4">
    <source>
        <dbReference type="RefSeq" id="XP_033813682.1"/>
    </source>
</evidence>
<sequence>MSVLCSQPSPFGHLRREKHIEALFQSCKEKGKQPESLEALQGKCPYHADTTSLGPSKQVSELKGSQKIIKLIQSEVPKHLHEREEEACSPKRCTHSDKKCNGLRVWEALSTTPPTLGCAGQMSRTCDSTKHGKLLPELEYVSQGLQLLAGVDRLCITSNALQQAFTCDPGRSYIISTRKGKQLFVAVEETSCLCLHLCGPARSCHISLHDQSGQEVLQLYRPYRMDVCWVGCCLMEMKVFNASRQLLGTVKQRWSMFSPLLEVCNSEGCWIMKISGSCSATRCYSDQEFQVTSHIGQFLAVIWKRWPGFNIDCNMDHEFFGLDSK</sequence>
<dbReference type="Pfam" id="PF03803">
    <property type="entry name" value="Scramblase"/>
    <property type="match status" value="1"/>
</dbReference>
<dbReference type="PANTHER" id="PTHR23248:SF40">
    <property type="entry name" value="PHOSPHOLIPID SCRAMBLASE"/>
    <property type="match status" value="1"/>
</dbReference>
<dbReference type="AlphaFoldDB" id="A0A6P8S707"/>
<dbReference type="InterPro" id="IPR005552">
    <property type="entry name" value="Scramblase"/>
</dbReference>
<comment type="function">
    <text evidence="2">May mediate accelerated ATP-independent bidirectional transbilayer migration of phospholipids upon binding calcium ions that results in a loss of phospholipid asymmetry in the plasma membrane.</text>
</comment>
<dbReference type="PANTHER" id="PTHR23248">
    <property type="entry name" value="PHOSPHOLIPID SCRAMBLASE-RELATED"/>
    <property type="match status" value="1"/>
</dbReference>
<evidence type="ECO:0000256" key="2">
    <source>
        <dbReference type="RuleBase" id="RU363116"/>
    </source>
</evidence>
<dbReference type="OrthoDB" id="191150at2759"/>
<dbReference type="GO" id="GO:0017128">
    <property type="term" value="F:phospholipid scramblase activity"/>
    <property type="evidence" value="ECO:0007669"/>
    <property type="project" value="InterPro"/>
</dbReference>
<dbReference type="KEGG" id="gsh:117366455"/>
<accession>A0A6P8S707</accession>
<comment type="similarity">
    <text evidence="1 2">Belongs to the phospholipid scramblase family.</text>
</comment>
<dbReference type="GO" id="GO:0005886">
    <property type="term" value="C:plasma membrane"/>
    <property type="evidence" value="ECO:0007669"/>
    <property type="project" value="TreeGrafter"/>
</dbReference>
<dbReference type="Proteomes" id="UP000515159">
    <property type="component" value="Chromosome 9"/>
</dbReference>
<evidence type="ECO:0000313" key="3">
    <source>
        <dbReference type="Proteomes" id="UP000515159"/>
    </source>
</evidence>
<organism evidence="3 4">
    <name type="scientific">Geotrypetes seraphini</name>
    <name type="common">Gaboon caecilian</name>
    <name type="synonym">Caecilia seraphini</name>
    <dbReference type="NCBI Taxonomy" id="260995"/>
    <lineage>
        <taxon>Eukaryota</taxon>
        <taxon>Metazoa</taxon>
        <taxon>Chordata</taxon>
        <taxon>Craniata</taxon>
        <taxon>Vertebrata</taxon>
        <taxon>Euteleostomi</taxon>
        <taxon>Amphibia</taxon>
        <taxon>Gymnophiona</taxon>
        <taxon>Geotrypetes</taxon>
    </lineage>
</organism>
<comment type="cofactor">
    <cofactor evidence="2">
        <name>Ca(2+)</name>
        <dbReference type="ChEBI" id="CHEBI:29108"/>
    </cofactor>
</comment>
<dbReference type="GeneID" id="117366455"/>
<reference evidence="4" key="1">
    <citation type="submission" date="2025-08" db="UniProtKB">
        <authorList>
            <consortium name="RefSeq"/>
        </authorList>
    </citation>
    <scope>IDENTIFICATION</scope>
</reference>
<proteinExistence type="inferred from homology"/>
<dbReference type="InParanoid" id="A0A6P8S707"/>
<evidence type="ECO:0000256" key="1">
    <source>
        <dbReference type="ARBA" id="ARBA00005350"/>
    </source>
</evidence>
<gene>
    <name evidence="4" type="primary">LOC117366455</name>
</gene>
<keyword evidence="2" id="KW-0106">Calcium</keyword>
<dbReference type="RefSeq" id="XP_033813682.1">
    <property type="nucleotide sequence ID" value="XM_033957791.1"/>
</dbReference>
<name>A0A6P8S707_GEOSA</name>